<dbReference type="InterPro" id="IPR003689">
    <property type="entry name" value="ZIP"/>
</dbReference>
<evidence type="ECO:0000313" key="12">
    <source>
        <dbReference type="EMBL" id="KAG8224703.1"/>
    </source>
</evidence>
<feature type="transmembrane region" description="Helical" evidence="11">
    <location>
        <begin position="39"/>
        <end position="59"/>
    </location>
</feature>
<sequence length="243" mass="25828">MIQGYSPVIQALLGTFLTWGLTAAGAGMVVIVRGSHRKLLDWSLGFAGGVMLAASYWSLLAPAIEASETQLGFEGGLAFLPAAIGFLTGALFLEVADAILFATTNTKEKHQSPGVLLGKVILASSFQVCGKTAKTDCDNCQRYDEHRETETTTIDGFMEGNISSERIATRRRGIAGRSTKDGEDTAEEGFVQSNAIDSQTLQWRRILLLVVAITVHNIPEGLAVGVGFGAIGKSKSATFESAR</sequence>
<reference evidence="12" key="1">
    <citation type="submission" date="2013-04" db="EMBL/GenBank/DDBJ databases">
        <authorList>
            <person name="Qu J."/>
            <person name="Murali S.C."/>
            <person name="Bandaranaike D."/>
            <person name="Bellair M."/>
            <person name="Blankenburg K."/>
            <person name="Chao H."/>
            <person name="Dinh H."/>
            <person name="Doddapaneni H."/>
            <person name="Downs B."/>
            <person name="Dugan-Rocha S."/>
            <person name="Elkadiri S."/>
            <person name="Gnanaolivu R.D."/>
            <person name="Hernandez B."/>
            <person name="Javaid M."/>
            <person name="Jayaseelan J.C."/>
            <person name="Lee S."/>
            <person name="Li M."/>
            <person name="Ming W."/>
            <person name="Munidasa M."/>
            <person name="Muniz J."/>
            <person name="Nguyen L."/>
            <person name="Ongeri F."/>
            <person name="Osuji N."/>
            <person name="Pu L.-L."/>
            <person name="Puazo M."/>
            <person name="Qu C."/>
            <person name="Quiroz J."/>
            <person name="Raj R."/>
            <person name="Weissenberger G."/>
            <person name="Xin Y."/>
            <person name="Zou X."/>
            <person name="Han Y."/>
            <person name="Richards S."/>
            <person name="Worley K."/>
            <person name="Muzny D."/>
            <person name="Gibbs R."/>
        </authorList>
    </citation>
    <scope>NUCLEOTIDE SEQUENCE</scope>
    <source>
        <strain evidence="12">Sampled in the wild</strain>
    </source>
</reference>
<protein>
    <recommendedName>
        <fullName evidence="8">Zinc transporter ZIP11</fullName>
    </recommendedName>
    <alternativeName>
        <fullName evidence="9">Solute carrier family 39 member 11</fullName>
    </alternativeName>
    <alternativeName>
        <fullName evidence="10">Zrt- and Irt-like protein 11</fullName>
    </alternativeName>
</protein>
<evidence type="ECO:0000256" key="4">
    <source>
        <dbReference type="ARBA" id="ARBA00022692"/>
    </source>
</evidence>
<keyword evidence="13" id="KW-1185">Reference proteome</keyword>
<reference evidence="12" key="2">
    <citation type="submission" date="2017-10" db="EMBL/GenBank/DDBJ databases">
        <title>Ladona fulva Genome sequencing and assembly.</title>
        <authorList>
            <person name="Murali S."/>
            <person name="Richards S."/>
            <person name="Bandaranaike D."/>
            <person name="Bellair M."/>
            <person name="Blankenburg K."/>
            <person name="Chao H."/>
            <person name="Dinh H."/>
            <person name="Doddapaneni H."/>
            <person name="Dugan-Rocha S."/>
            <person name="Elkadiri S."/>
            <person name="Gnanaolivu R."/>
            <person name="Hernandez B."/>
            <person name="Skinner E."/>
            <person name="Javaid M."/>
            <person name="Lee S."/>
            <person name="Li M."/>
            <person name="Ming W."/>
            <person name="Munidasa M."/>
            <person name="Muniz J."/>
            <person name="Nguyen L."/>
            <person name="Hughes D."/>
            <person name="Osuji N."/>
            <person name="Pu L.-L."/>
            <person name="Puazo M."/>
            <person name="Qu C."/>
            <person name="Quiroz J."/>
            <person name="Raj R."/>
            <person name="Weissenberger G."/>
            <person name="Xin Y."/>
            <person name="Zou X."/>
            <person name="Han Y."/>
            <person name="Worley K."/>
            <person name="Muzny D."/>
            <person name="Gibbs R."/>
        </authorList>
    </citation>
    <scope>NUCLEOTIDE SEQUENCE</scope>
    <source>
        <strain evidence="12">Sampled in the wild</strain>
    </source>
</reference>
<keyword evidence="6 11" id="KW-1133">Transmembrane helix</keyword>
<evidence type="ECO:0000256" key="8">
    <source>
        <dbReference type="ARBA" id="ARBA00040593"/>
    </source>
</evidence>
<feature type="transmembrane region" description="Helical" evidence="11">
    <location>
        <begin position="79"/>
        <end position="102"/>
    </location>
</feature>
<evidence type="ECO:0000256" key="1">
    <source>
        <dbReference type="ARBA" id="ARBA00004651"/>
    </source>
</evidence>
<dbReference type="Pfam" id="PF02535">
    <property type="entry name" value="Zip"/>
    <property type="match status" value="1"/>
</dbReference>
<comment type="subcellular location">
    <subcellularLocation>
        <location evidence="1">Cell membrane</location>
        <topology evidence="1">Multi-pass membrane protein</topology>
    </subcellularLocation>
</comment>
<evidence type="ECO:0000256" key="11">
    <source>
        <dbReference type="SAM" id="Phobius"/>
    </source>
</evidence>
<keyword evidence="5" id="KW-0862">Zinc</keyword>
<evidence type="ECO:0000256" key="2">
    <source>
        <dbReference type="ARBA" id="ARBA00006939"/>
    </source>
</evidence>
<comment type="similarity">
    <text evidence="2">Belongs to the ZIP transporter (TC 2.A.5) family.</text>
</comment>
<dbReference type="PANTHER" id="PTHR11040:SF211">
    <property type="entry name" value="ZINC TRANSPORTER ZIP11"/>
    <property type="match status" value="1"/>
</dbReference>
<accession>A0A8K0NWY3</accession>
<feature type="transmembrane region" description="Helical" evidence="11">
    <location>
        <begin position="12"/>
        <end position="32"/>
    </location>
</feature>
<evidence type="ECO:0000256" key="6">
    <source>
        <dbReference type="ARBA" id="ARBA00022989"/>
    </source>
</evidence>
<evidence type="ECO:0000313" key="13">
    <source>
        <dbReference type="Proteomes" id="UP000792457"/>
    </source>
</evidence>
<dbReference type="OrthoDB" id="262547at2759"/>
<organism evidence="12 13">
    <name type="scientific">Ladona fulva</name>
    <name type="common">Scarce chaser dragonfly</name>
    <name type="synonym">Libellula fulva</name>
    <dbReference type="NCBI Taxonomy" id="123851"/>
    <lineage>
        <taxon>Eukaryota</taxon>
        <taxon>Metazoa</taxon>
        <taxon>Ecdysozoa</taxon>
        <taxon>Arthropoda</taxon>
        <taxon>Hexapoda</taxon>
        <taxon>Insecta</taxon>
        <taxon>Pterygota</taxon>
        <taxon>Palaeoptera</taxon>
        <taxon>Odonata</taxon>
        <taxon>Epiprocta</taxon>
        <taxon>Anisoptera</taxon>
        <taxon>Libelluloidea</taxon>
        <taxon>Libellulidae</taxon>
        <taxon>Ladona</taxon>
    </lineage>
</organism>
<evidence type="ECO:0000256" key="5">
    <source>
        <dbReference type="ARBA" id="ARBA00022833"/>
    </source>
</evidence>
<dbReference type="GO" id="GO:0005385">
    <property type="term" value="F:zinc ion transmembrane transporter activity"/>
    <property type="evidence" value="ECO:0007669"/>
    <property type="project" value="TreeGrafter"/>
</dbReference>
<dbReference type="Proteomes" id="UP000792457">
    <property type="component" value="Unassembled WGS sequence"/>
</dbReference>
<keyword evidence="3" id="KW-1003">Cell membrane</keyword>
<keyword evidence="7 11" id="KW-0472">Membrane</keyword>
<evidence type="ECO:0000256" key="7">
    <source>
        <dbReference type="ARBA" id="ARBA00023136"/>
    </source>
</evidence>
<evidence type="ECO:0000256" key="10">
    <source>
        <dbReference type="ARBA" id="ARBA00042973"/>
    </source>
</evidence>
<evidence type="ECO:0000256" key="9">
    <source>
        <dbReference type="ARBA" id="ARBA00042540"/>
    </source>
</evidence>
<dbReference type="EMBL" id="KZ308208">
    <property type="protein sequence ID" value="KAG8224703.1"/>
    <property type="molecule type" value="Genomic_DNA"/>
</dbReference>
<name>A0A8K0NWY3_LADFU</name>
<dbReference type="PANTHER" id="PTHR11040">
    <property type="entry name" value="ZINC/IRON TRANSPORTER"/>
    <property type="match status" value="1"/>
</dbReference>
<keyword evidence="4 11" id="KW-0812">Transmembrane</keyword>
<dbReference type="GO" id="GO:0005886">
    <property type="term" value="C:plasma membrane"/>
    <property type="evidence" value="ECO:0007669"/>
    <property type="project" value="UniProtKB-SubCell"/>
</dbReference>
<evidence type="ECO:0000256" key="3">
    <source>
        <dbReference type="ARBA" id="ARBA00022475"/>
    </source>
</evidence>
<dbReference type="AlphaFoldDB" id="A0A8K0NWY3"/>
<gene>
    <name evidence="12" type="ORF">J437_LFUL006090</name>
</gene>
<proteinExistence type="inferred from homology"/>
<comment type="caution">
    <text evidence="12">The sequence shown here is derived from an EMBL/GenBank/DDBJ whole genome shotgun (WGS) entry which is preliminary data.</text>
</comment>